<dbReference type="Pfam" id="PF19367">
    <property type="entry name" value="DUF5943"/>
    <property type="match status" value="1"/>
</dbReference>
<accession>A0ABT1DA45</accession>
<dbReference type="SMART" id="SM00989">
    <property type="entry name" value="V4R"/>
    <property type="match status" value="1"/>
</dbReference>
<dbReference type="Proteomes" id="UP001523392">
    <property type="component" value="Unassembled WGS sequence"/>
</dbReference>
<dbReference type="Gene3D" id="3.30.1380.20">
    <property type="entry name" value="Trafficking protein particle complex subunit 3"/>
    <property type="match status" value="1"/>
</dbReference>
<dbReference type="PANTHER" id="PTHR35090:SF1">
    <property type="entry name" value="SLR0144 PROTEIN"/>
    <property type="match status" value="1"/>
</dbReference>
<evidence type="ECO:0000259" key="1">
    <source>
        <dbReference type="SMART" id="SM00989"/>
    </source>
</evidence>
<reference evidence="2 3" key="1">
    <citation type="submission" date="2021-12" db="EMBL/GenBank/DDBJ databases">
        <title>Siccirubricoccus leaddurans sp. nov., a high concentration Zn2+ tolerance bacterium.</title>
        <authorList>
            <person name="Cao Y."/>
        </authorList>
    </citation>
    <scope>NUCLEOTIDE SEQUENCE [LARGE SCALE GENOMIC DNA]</scope>
    <source>
        <strain evidence="2 3">KC 17139</strain>
    </source>
</reference>
<organism evidence="2 3">
    <name type="scientific">Siccirubricoccus soli</name>
    <dbReference type="NCBI Taxonomy" id="2899147"/>
    <lineage>
        <taxon>Bacteria</taxon>
        <taxon>Pseudomonadati</taxon>
        <taxon>Pseudomonadota</taxon>
        <taxon>Alphaproteobacteria</taxon>
        <taxon>Acetobacterales</taxon>
        <taxon>Roseomonadaceae</taxon>
        <taxon>Siccirubricoccus</taxon>
    </lineage>
</organism>
<feature type="domain" description="4-vinyl reductase 4VR" evidence="1">
    <location>
        <begin position="107"/>
        <end position="173"/>
    </location>
</feature>
<dbReference type="SUPFAM" id="SSF111126">
    <property type="entry name" value="Ligand-binding domain in the NO signalling and Golgi transport"/>
    <property type="match status" value="1"/>
</dbReference>
<dbReference type="PANTHER" id="PTHR35090">
    <property type="entry name" value="DNA-DIRECTED RNA POLYMERASE SUBUNIT I"/>
    <property type="match status" value="1"/>
</dbReference>
<keyword evidence="3" id="KW-1185">Reference proteome</keyword>
<dbReference type="RefSeq" id="WP_252955372.1">
    <property type="nucleotide sequence ID" value="NZ_JAFIRR010000150.1"/>
</dbReference>
<dbReference type="EMBL" id="JAFIRR010000150">
    <property type="protein sequence ID" value="MCO6418744.1"/>
    <property type="molecule type" value="Genomic_DNA"/>
</dbReference>
<dbReference type="InterPro" id="IPR004096">
    <property type="entry name" value="V4R"/>
</dbReference>
<comment type="caution">
    <text evidence="2">The sequence shown here is derived from an EMBL/GenBank/DDBJ whole genome shotgun (WGS) entry which is preliminary data.</text>
</comment>
<evidence type="ECO:0000313" key="3">
    <source>
        <dbReference type="Proteomes" id="UP001523392"/>
    </source>
</evidence>
<sequence>MAAPEVPIEVDPATGIWRTDGLPMIYLPRHFLVNIQKSVEQAIGAEAFRGLLYEAADLSALQWCRAEAKTHGLSPIETFRHYLRRLSQRGYGLIDIAALDAAAGSAEVTVRHSAYALAYGPETGRRVCYMFEGSFAGGMRYVLEGAGRQGEPRCREVACAAEGHPECRFELRCEAVG</sequence>
<name>A0ABT1DA45_9PROT</name>
<evidence type="ECO:0000313" key="2">
    <source>
        <dbReference type="EMBL" id="MCO6418744.1"/>
    </source>
</evidence>
<proteinExistence type="predicted"/>
<dbReference type="InterPro" id="IPR024096">
    <property type="entry name" value="NO_sig/Golgi_transp_ligand-bd"/>
</dbReference>
<protein>
    <submittedName>
        <fullName evidence="2">4-vinyl reductase</fullName>
    </submittedName>
</protein>
<dbReference type="InterPro" id="IPR045987">
    <property type="entry name" value="DUF5943"/>
</dbReference>
<gene>
    <name evidence="2" type="ORF">JYK14_21655</name>
</gene>